<name>A0ABP8N465_9BACT</name>
<dbReference type="RefSeq" id="WP_345078005.1">
    <property type="nucleotide sequence ID" value="NZ_BAABFA010000005.1"/>
</dbReference>
<evidence type="ECO:0000313" key="2">
    <source>
        <dbReference type="Proteomes" id="UP001500067"/>
    </source>
</evidence>
<sequence length="197" mass="22372">MKNILFIISLLTGTAALGQSYSDSIVTYRKKYIEELLAEKRQPIKPADAGKISFFPPDVTYRVIAEVRETPGSTPFMIPTHSGKQKPFREYCTLTFTVKGQQYTLHAYQGIDLVKDTVYKDHLFIPFRDRTNYDQTYGGGRYIDLSIKDISAGRILLDLNKSYNPYCAYAEGFNCPIPPNENTLPIEIPVGEKTFVH</sequence>
<dbReference type="PANTHER" id="PTHR41913:SF1">
    <property type="entry name" value="DUF1684 DOMAIN-CONTAINING PROTEIN"/>
    <property type="match status" value="1"/>
</dbReference>
<dbReference type="PANTHER" id="PTHR41913">
    <property type="entry name" value="DUF1684 DOMAIN-CONTAINING PROTEIN"/>
    <property type="match status" value="1"/>
</dbReference>
<proteinExistence type="predicted"/>
<dbReference type="Pfam" id="PF07920">
    <property type="entry name" value="DUF1684"/>
    <property type="match status" value="1"/>
</dbReference>
<accession>A0ABP8N465</accession>
<dbReference type="InterPro" id="IPR012467">
    <property type="entry name" value="DUF1684"/>
</dbReference>
<organism evidence="1 2">
    <name type="scientific">Nemorincola caseinilytica</name>
    <dbReference type="NCBI Taxonomy" id="2054315"/>
    <lineage>
        <taxon>Bacteria</taxon>
        <taxon>Pseudomonadati</taxon>
        <taxon>Bacteroidota</taxon>
        <taxon>Chitinophagia</taxon>
        <taxon>Chitinophagales</taxon>
        <taxon>Chitinophagaceae</taxon>
        <taxon>Nemorincola</taxon>
    </lineage>
</organism>
<gene>
    <name evidence="1" type="ORF">GCM10023093_04880</name>
</gene>
<comment type="caution">
    <text evidence="1">The sequence shown here is derived from an EMBL/GenBank/DDBJ whole genome shotgun (WGS) entry which is preliminary data.</text>
</comment>
<reference evidence="2" key="1">
    <citation type="journal article" date="2019" name="Int. J. Syst. Evol. Microbiol.">
        <title>The Global Catalogue of Microorganisms (GCM) 10K type strain sequencing project: providing services to taxonomists for standard genome sequencing and annotation.</title>
        <authorList>
            <consortium name="The Broad Institute Genomics Platform"/>
            <consortium name="The Broad Institute Genome Sequencing Center for Infectious Disease"/>
            <person name="Wu L."/>
            <person name="Ma J."/>
        </authorList>
    </citation>
    <scope>NUCLEOTIDE SEQUENCE [LARGE SCALE GENOMIC DNA]</scope>
    <source>
        <strain evidence="2">JCM 32105</strain>
    </source>
</reference>
<keyword evidence="2" id="KW-1185">Reference proteome</keyword>
<evidence type="ECO:0000313" key="1">
    <source>
        <dbReference type="EMBL" id="GAA4461010.1"/>
    </source>
</evidence>
<dbReference type="EMBL" id="BAABFA010000005">
    <property type="protein sequence ID" value="GAA4461010.1"/>
    <property type="molecule type" value="Genomic_DNA"/>
</dbReference>
<protein>
    <submittedName>
        <fullName evidence="1">DUF1684 domain-containing protein</fullName>
    </submittedName>
</protein>
<dbReference type="Proteomes" id="UP001500067">
    <property type="component" value="Unassembled WGS sequence"/>
</dbReference>